<accession>A0AAE3XQW9</accession>
<comment type="caution">
    <text evidence="1">The sequence shown here is derived from an EMBL/GenBank/DDBJ whole genome shotgun (WGS) entry which is preliminary data.</text>
</comment>
<protein>
    <submittedName>
        <fullName evidence="1">Uncharacterized protein</fullName>
    </submittedName>
</protein>
<proteinExistence type="predicted"/>
<gene>
    <name evidence="1" type="ORF">HNQ88_004028</name>
</gene>
<dbReference type="AlphaFoldDB" id="A0AAE3XQW9"/>
<keyword evidence="2" id="KW-1185">Reference proteome</keyword>
<sequence>MSNVQTISTLCNVGDRVLCSILNKPNYGTIQKIVSESKVRIKVDNMPGVVNFKLKDILIITK</sequence>
<reference evidence="1" key="1">
    <citation type="submission" date="2023-07" db="EMBL/GenBank/DDBJ databases">
        <title>Genomic Encyclopedia of Type Strains, Phase IV (KMG-IV): sequencing the most valuable type-strain genomes for metagenomic binning, comparative biology and taxonomic classification.</title>
        <authorList>
            <person name="Goeker M."/>
        </authorList>
    </citation>
    <scope>NUCLEOTIDE SEQUENCE</scope>
    <source>
        <strain evidence="1">DSM 26174</strain>
    </source>
</reference>
<dbReference type="EMBL" id="JAVDQD010000006">
    <property type="protein sequence ID" value="MDR6240952.1"/>
    <property type="molecule type" value="Genomic_DNA"/>
</dbReference>
<evidence type="ECO:0000313" key="1">
    <source>
        <dbReference type="EMBL" id="MDR6240952.1"/>
    </source>
</evidence>
<dbReference type="Proteomes" id="UP001185092">
    <property type="component" value="Unassembled WGS sequence"/>
</dbReference>
<organism evidence="1 2">
    <name type="scientific">Aureibacter tunicatorum</name>
    <dbReference type="NCBI Taxonomy" id="866807"/>
    <lineage>
        <taxon>Bacteria</taxon>
        <taxon>Pseudomonadati</taxon>
        <taxon>Bacteroidota</taxon>
        <taxon>Cytophagia</taxon>
        <taxon>Cytophagales</taxon>
        <taxon>Persicobacteraceae</taxon>
        <taxon>Aureibacter</taxon>
    </lineage>
</organism>
<dbReference type="RefSeq" id="WP_309941346.1">
    <property type="nucleotide sequence ID" value="NZ_AP025305.1"/>
</dbReference>
<name>A0AAE3XQW9_9BACT</name>
<evidence type="ECO:0000313" key="2">
    <source>
        <dbReference type="Proteomes" id="UP001185092"/>
    </source>
</evidence>